<dbReference type="SUPFAM" id="SSF55874">
    <property type="entry name" value="ATPase domain of HSP90 chaperone/DNA topoisomerase II/histidine kinase"/>
    <property type="match status" value="1"/>
</dbReference>
<dbReference type="RefSeq" id="WP_006979064.1">
    <property type="nucleotide sequence ID" value="NZ_ABVL01000004.1"/>
</dbReference>
<evidence type="ECO:0000256" key="3">
    <source>
        <dbReference type="ARBA" id="ARBA00023012"/>
    </source>
</evidence>
<dbReference type="InterPro" id="IPR050482">
    <property type="entry name" value="Sensor_HK_TwoCompSys"/>
</dbReference>
<dbReference type="GO" id="GO:0046983">
    <property type="term" value="F:protein dimerization activity"/>
    <property type="evidence" value="ECO:0007669"/>
    <property type="project" value="InterPro"/>
</dbReference>
<comment type="caution">
    <text evidence="5">The sequence shown here is derived from an EMBL/GenBank/DDBJ whole genome shotgun (WGS) entry which is preliminary data.</text>
</comment>
<dbReference type="InParanoid" id="B4CYK0"/>
<dbReference type="Gene3D" id="3.30.565.10">
    <property type="entry name" value="Histidine kinase-like ATPase, C-terminal domain"/>
    <property type="match status" value="1"/>
</dbReference>
<dbReference type="AlphaFoldDB" id="B4CYK0"/>
<dbReference type="InterPro" id="IPR005467">
    <property type="entry name" value="His_kinase_dom"/>
</dbReference>
<feature type="domain" description="Histidine kinase" evidence="4">
    <location>
        <begin position="135"/>
        <end position="207"/>
    </location>
</feature>
<gene>
    <name evidence="5" type="ORF">CfE428DRAFT_1738</name>
</gene>
<evidence type="ECO:0000256" key="1">
    <source>
        <dbReference type="ARBA" id="ARBA00022679"/>
    </source>
</evidence>
<dbReference type="Pfam" id="PF02518">
    <property type="entry name" value="HATPase_c"/>
    <property type="match status" value="1"/>
</dbReference>
<dbReference type="SMART" id="SM00387">
    <property type="entry name" value="HATPase_c"/>
    <property type="match status" value="1"/>
</dbReference>
<protein>
    <submittedName>
        <fullName evidence="5">Histidine kinase</fullName>
    </submittedName>
</protein>
<evidence type="ECO:0000313" key="5">
    <source>
        <dbReference type="EMBL" id="EDY20541.1"/>
    </source>
</evidence>
<dbReference type="CDD" id="cd16917">
    <property type="entry name" value="HATPase_UhpB-NarQ-NarX-like"/>
    <property type="match status" value="1"/>
</dbReference>
<proteinExistence type="predicted"/>
<dbReference type="GO" id="GO:0016020">
    <property type="term" value="C:membrane"/>
    <property type="evidence" value="ECO:0007669"/>
    <property type="project" value="InterPro"/>
</dbReference>
<evidence type="ECO:0000256" key="2">
    <source>
        <dbReference type="ARBA" id="ARBA00022777"/>
    </source>
</evidence>
<organism evidence="5 6">
    <name type="scientific">Chthoniobacter flavus Ellin428</name>
    <dbReference type="NCBI Taxonomy" id="497964"/>
    <lineage>
        <taxon>Bacteria</taxon>
        <taxon>Pseudomonadati</taxon>
        <taxon>Verrucomicrobiota</taxon>
        <taxon>Spartobacteria</taxon>
        <taxon>Chthoniobacterales</taxon>
        <taxon>Chthoniobacteraceae</taxon>
        <taxon>Chthoniobacter</taxon>
    </lineage>
</organism>
<name>B4CYK0_9BACT</name>
<keyword evidence="1" id="KW-0808">Transferase</keyword>
<sequence>MPADEKKPVAPIAIDPEVRASERERQRISHDLHDGLGQLLGGIALKAEVLRQILAEKSLPEAEAAAEIVKLASEATAQTRLLARGLDPTVPAHVPFALSLSKLAADTERLFRGVHCCSTGDSALVIESRHTSEHLFRIAQEALNNAIRHGRATKIEIHLGAAAGEITLEIRDNGTGIAQREMTSGIGLRIMKHRANALGGILEILPR</sequence>
<reference evidence="5 6" key="1">
    <citation type="journal article" date="2011" name="J. Bacteriol.">
        <title>Genome sequence of Chthoniobacter flavus Ellin428, an aerobic heterotrophic soil bacterium.</title>
        <authorList>
            <person name="Kant R."/>
            <person name="van Passel M.W."/>
            <person name="Palva A."/>
            <person name="Lucas S."/>
            <person name="Lapidus A."/>
            <person name="Glavina Del Rio T."/>
            <person name="Dalin E."/>
            <person name="Tice H."/>
            <person name="Bruce D."/>
            <person name="Goodwin L."/>
            <person name="Pitluck S."/>
            <person name="Larimer F.W."/>
            <person name="Land M.L."/>
            <person name="Hauser L."/>
            <person name="Sangwan P."/>
            <person name="de Vos W.M."/>
            <person name="Janssen P.H."/>
            <person name="Smidt H."/>
        </authorList>
    </citation>
    <scope>NUCLEOTIDE SEQUENCE [LARGE SCALE GENOMIC DNA]</scope>
    <source>
        <strain evidence="5 6">Ellin428</strain>
    </source>
</reference>
<dbReference type="Proteomes" id="UP000005824">
    <property type="component" value="Unassembled WGS sequence"/>
</dbReference>
<dbReference type="Pfam" id="PF07730">
    <property type="entry name" value="HisKA_3"/>
    <property type="match status" value="1"/>
</dbReference>
<evidence type="ECO:0000259" key="4">
    <source>
        <dbReference type="PROSITE" id="PS50109"/>
    </source>
</evidence>
<dbReference type="PROSITE" id="PS50109">
    <property type="entry name" value="HIS_KIN"/>
    <property type="match status" value="1"/>
</dbReference>
<dbReference type="InterPro" id="IPR036890">
    <property type="entry name" value="HATPase_C_sf"/>
</dbReference>
<dbReference type="EMBL" id="ABVL01000004">
    <property type="protein sequence ID" value="EDY20541.1"/>
    <property type="molecule type" value="Genomic_DNA"/>
</dbReference>
<dbReference type="Gene3D" id="1.20.5.1930">
    <property type="match status" value="1"/>
</dbReference>
<dbReference type="InterPro" id="IPR011712">
    <property type="entry name" value="Sig_transdc_His_kin_sub3_dim/P"/>
</dbReference>
<dbReference type="STRING" id="497964.CfE428DRAFT_1738"/>
<keyword evidence="6" id="KW-1185">Reference proteome</keyword>
<dbReference type="PANTHER" id="PTHR24421">
    <property type="entry name" value="NITRATE/NITRITE SENSOR PROTEIN NARX-RELATED"/>
    <property type="match status" value="1"/>
</dbReference>
<dbReference type="GO" id="GO:0000155">
    <property type="term" value="F:phosphorelay sensor kinase activity"/>
    <property type="evidence" value="ECO:0007669"/>
    <property type="project" value="InterPro"/>
</dbReference>
<keyword evidence="3" id="KW-0902">Two-component regulatory system</keyword>
<dbReference type="InterPro" id="IPR003594">
    <property type="entry name" value="HATPase_dom"/>
</dbReference>
<evidence type="ECO:0000313" key="6">
    <source>
        <dbReference type="Proteomes" id="UP000005824"/>
    </source>
</evidence>
<accession>B4CYK0</accession>
<keyword evidence="2 5" id="KW-0418">Kinase</keyword>
<dbReference type="eggNOG" id="COG4585">
    <property type="taxonomic scope" value="Bacteria"/>
</dbReference>